<dbReference type="Proteomes" id="UP000887159">
    <property type="component" value="Unassembled WGS sequence"/>
</dbReference>
<keyword evidence="3" id="KW-1185">Reference proteome</keyword>
<sequence>FDRGLRYHFRSPTESSWRNKSSLAKATPGSNSKPFG</sequence>
<gene>
    <name evidence="2" type="ORF">TNCV_398561</name>
</gene>
<name>A0A8X7B7C2_TRICX</name>
<comment type="caution">
    <text evidence="2">The sequence shown here is derived from an EMBL/GenBank/DDBJ whole genome shotgun (WGS) entry which is preliminary data.</text>
</comment>
<evidence type="ECO:0000313" key="2">
    <source>
        <dbReference type="EMBL" id="GFY22320.1"/>
    </source>
</evidence>
<protein>
    <submittedName>
        <fullName evidence="2">Uncharacterized protein</fullName>
    </submittedName>
</protein>
<dbReference type="EMBL" id="BMAU01021360">
    <property type="protein sequence ID" value="GFY22320.1"/>
    <property type="molecule type" value="Genomic_DNA"/>
</dbReference>
<proteinExistence type="predicted"/>
<feature type="non-terminal residue" evidence="2">
    <location>
        <position position="1"/>
    </location>
</feature>
<dbReference type="AlphaFoldDB" id="A0A8X7B7C2"/>
<feature type="region of interest" description="Disordered" evidence="1">
    <location>
        <begin position="1"/>
        <end position="36"/>
    </location>
</feature>
<reference evidence="2" key="1">
    <citation type="submission" date="2020-08" db="EMBL/GenBank/DDBJ databases">
        <title>Multicomponent nature underlies the extraordinary mechanical properties of spider dragline silk.</title>
        <authorList>
            <person name="Kono N."/>
            <person name="Nakamura H."/>
            <person name="Mori M."/>
            <person name="Yoshida Y."/>
            <person name="Ohtoshi R."/>
            <person name="Malay A.D."/>
            <person name="Moran D.A.P."/>
            <person name="Tomita M."/>
            <person name="Numata K."/>
            <person name="Arakawa K."/>
        </authorList>
    </citation>
    <scope>NUCLEOTIDE SEQUENCE</scope>
</reference>
<feature type="compositionally biased region" description="Polar residues" evidence="1">
    <location>
        <begin position="12"/>
        <end position="36"/>
    </location>
</feature>
<organism evidence="2 3">
    <name type="scientific">Trichonephila clavipes</name>
    <name type="common">Golden silk orbweaver</name>
    <name type="synonym">Nephila clavipes</name>
    <dbReference type="NCBI Taxonomy" id="2585209"/>
    <lineage>
        <taxon>Eukaryota</taxon>
        <taxon>Metazoa</taxon>
        <taxon>Ecdysozoa</taxon>
        <taxon>Arthropoda</taxon>
        <taxon>Chelicerata</taxon>
        <taxon>Arachnida</taxon>
        <taxon>Araneae</taxon>
        <taxon>Araneomorphae</taxon>
        <taxon>Entelegynae</taxon>
        <taxon>Araneoidea</taxon>
        <taxon>Nephilidae</taxon>
        <taxon>Trichonephila</taxon>
    </lineage>
</organism>
<evidence type="ECO:0000256" key="1">
    <source>
        <dbReference type="SAM" id="MobiDB-lite"/>
    </source>
</evidence>
<evidence type="ECO:0000313" key="3">
    <source>
        <dbReference type="Proteomes" id="UP000887159"/>
    </source>
</evidence>
<accession>A0A8X7B7C2</accession>